<gene>
    <name evidence="2" type="ORF">FHU36_001251</name>
</gene>
<name>A0A7X0BXI7_9ACTN</name>
<reference evidence="2 3" key="1">
    <citation type="submission" date="2020-08" db="EMBL/GenBank/DDBJ databases">
        <title>Sequencing the genomes of 1000 actinobacteria strains.</title>
        <authorList>
            <person name="Klenk H.-P."/>
        </authorList>
    </citation>
    <scope>NUCLEOTIDE SEQUENCE [LARGE SCALE GENOMIC DNA]</scope>
    <source>
        <strain evidence="2 3">DSM 45913</strain>
    </source>
</reference>
<keyword evidence="3" id="KW-1185">Reference proteome</keyword>
<evidence type="ECO:0000313" key="3">
    <source>
        <dbReference type="Proteomes" id="UP000583800"/>
    </source>
</evidence>
<sequence length="298" mass="31607">MRVLVAGATGVIGRQLVPLLAAVGHEVIGLSRAPGTAVPGATRTVVADALDRDATVRAVRQAAPDAVVHLLTAIPKAIDPKRIDRQFALTNRLRIEGTRTLLEAAPGARFVAQGLAYAYRPGEGLADEDAPLWSDPPRPYGPVVAALAELERQTVRAGGLVLRFGHLTGPGSFYADDGSTAEAVRRGRMPVVGDGGSVLSFTHAHDAATAIIAALDKDVTGALNVVDDTPVLMRDWLPAYARRLGAPAPRRVPALLARLAVGPFGVAYMTRLRGADNSRARMRLDWRPRHAAMLDREG</sequence>
<protein>
    <submittedName>
        <fullName evidence="2">Nucleoside-diphosphate-sugar epimerase</fullName>
    </submittedName>
</protein>
<dbReference type="PANTHER" id="PTHR48079">
    <property type="entry name" value="PROTEIN YEEZ"/>
    <property type="match status" value="1"/>
</dbReference>
<dbReference type="InterPro" id="IPR051783">
    <property type="entry name" value="NAD(P)-dependent_oxidoreduct"/>
</dbReference>
<dbReference type="InterPro" id="IPR001509">
    <property type="entry name" value="Epimerase_deHydtase"/>
</dbReference>
<dbReference type="GO" id="GO:0005737">
    <property type="term" value="C:cytoplasm"/>
    <property type="evidence" value="ECO:0007669"/>
    <property type="project" value="TreeGrafter"/>
</dbReference>
<dbReference type="RefSeq" id="WP_185082820.1">
    <property type="nucleotide sequence ID" value="NZ_JACHJB010000001.1"/>
</dbReference>
<evidence type="ECO:0000259" key="1">
    <source>
        <dbReference type="Pfam" id="PF01370"/>
    </source>
</evidence>
<dbReference type="PANTHER" id="PTHR48079:SF6">
    <property type="entry name" value="NAD(P)-BINDING DOMAIN-CONTAINING PROTEIN-RELATED"/>
    <property type="match status" value="1"/>
</dbReference>
<dbReference type="AlphaFoldDB" id="A0A7X0BXI7"/>
<dbReference type="GO" id="GO:0004029">
    <property type="term" value="F:aldehyde dehydrogenase (NAD+) activity"/>
    <property type="evidence" value="ECO:0007669"/>
    <property type="project" value="TreeGrafter"/>
</dbReference>
<dbReference type="InterPro" id="IPR036291">
    <property type="entry name" value="NAD(P)-bd_dom_sf"/>
</dbReference>
<evidence type="ECO:0000313" key="2">
    <source>
        <dbReference type="EMBL" id="MBB6344742.1"/>
    </source>
</evidence>
<dbReference type="SUPFAM" id="SSF51735">
    <property type="entry name" value="NAD(P)-binding Rossmann-fold domains"/>
    <property type="match status" value="1"/>
</dbReference>
<dbReference type="Pfam" id="PF01370">
    <property type="entry name" value="Epimerase"/>
    <property type="match status" value="1"/>
</dbReference>
<dbReference type="EMBL" id="JACHJB010000001">
    <property type="protein sequence ID" value="MBB6344742.1"/>
    <property type="molecule type" value="Genomic_DNA"/>
</dbReference>
<comment type="caution">
    <text evidence="2">The sequence shown here is derived from an EMBL/GenBank/DDBJ whole genome shotgun (WGS) entry which is preliminary data.</text>
</comment>
<dbReference type="Proteomes" id="UP000583800">
    <property type="component" value="Unassembled WGS sequence"/>
</dbReference>
<accession>A0A7X0BXI7</accession>
<dbReference type="Gene3D" id="3.40.50.720">
    <property type="entry name" value="NAD(P)-binding Rossmann-like Domain"/>
    <property type="match status" value="1"/>
</dbReference>
<organism evidence="2 3">
    <name type="scientific">Nonomuraea muscovyensis</name>
    <dbReference type="NCBI Taxonomy" id="1124761"/>
    <lineage>
        <taxon>Bacteria</taxon>
        <taxon>Bacillati</taxon>
        <taxon>Actinomycetota</taxon>
        <taxon>Actinomycetes</taxon>
        <taxon>Streptosporangiales</taxon>
        <taxon>Streptosporangiaceae</taxon>
        <taxon>Nonomuraea</taxon>
    </lineage>
</organism>
<feature type="domain" description="NAD-dependent epimerase/dehydratase" evidence="1">
    <location>
        <begin position="3"/>
        <end position="220"/>
    </location>
</feature>
<proteinExistence type="predicted"/>